<protein>
    <submittedName>
        <fullName evidence="1">(northern house mosquito) hypothetical protein</fullName>
    </submittedName>
</protein>
<dbReference type="EMBL" id="HBUE01210795">
    <property type="protein sequence ID" value="CAG6534351.1"/>
    <property type="molecule type" value="Transcribed_RNA"/>
</dbReference>
<dbReference type="EMBL" id="HBUE01081677">
    <property type="protein sequence ID" value="CAG6477760.1"/>
    <property type="molecule type" value="Transcribed_RNA"/>
</dbReference>
<proteinExistence type="predicted"/>
<organism evidence="1">
    <name type="scientific">Culex pipiens</name>
    <name type="common">House mosquito</name>
    <dbReference type="NCBI Taxonomy" id="7175"/>
    <lineage>
        <taxon>Eukaryota</taxon>
        <taxon>Metazoa</taxon>
        <taxon>Ecdysozoa</taxon>
        <taxon>Arthropoda</taxon>
        <taxon>Hexapoda</taxon>
        <taxon>Insecta</taxon>
        <taxon>Pterygota</taxon>
        <taxon>Neoptera</taxon>
        <taxon>Endopterygota</taxon>
        <taxon>Diptera</taxon>
        <taxon>Nematocera</taxon>
        <taxon>Culicoidea</taxon>
        <taxon>Culicidae</taxon>
        <taxon>Culicinae</taxon>
        <taxon>Culicini</taxon>
        <taxon>Culex</taxon>
        <taxon>Culex</taxon>
    </lineage>
</organism>
<name>A0A8D8FPC6_CULPI</name>
<dbReference type="EMBL" id="HBUE01081674">
    <property type="protein sequence ID" value="CAG6477756.1"/>
    <property type="molecule type" value="Transcribed_RNA"/>
</dbReference>
<dbReference type="EMBL" id="HBUE01081668">
    <property type="protein sequence ID" value="CAG6477748.1"/>
    <property type="molecule type" value="Transcribed_RNA"/>
</dbReference>
<evidence type="ECO:0000313" key="1">
    <source>
        <dbReference type="EMBL" id="CAG6477748.1"/>
    </source>
</evidence>
<dbReference type="EMBL" id="HBUE01081670">
    <property type="protein sequence ID" value="CAG6477751.1"/>
    <property type="molecule type" value="Transcribed_RNA"/>
</dbReference>
<dbReference type="EMBL" id="HBUE01081673">
    <property type="protein sequence ID" value="CAG6477755.1"/>
    <property type="molecule type" value="Transcribed_RNA"/>
</dbReference>
<dbReference type="EMBL" id="HBUE01081672">
    <property type="protein sequence ID" value="CAG6477754.1"/>
    <property type="molecule type" value="Transcribed_RNA"/>
</dbReference>
<sequence length="131" mass="14972">MHKSAFQLLRRISLILIFMTDRQTSFPGFFGRLNIHSLTLCVELYACSSPSRAASVLRGDLLSFASSYTIWVTPRRPSVRRLLGLLQGFLLPFKRLFITSIHHQNAVHADLGALRTKQLRAQVLSRWLVHL</sequence>
<accession>A0A8D8FPC6</accession>
<reference evidence="1" key="1">
    <citation type="submission" date="2021-05" db="EMBL/GenBank/DDBJ databases">
        <authorList>
            <person name="Alioto T."/>
            <person name="Alioto T."/>
            <person name="Gomez Garrido J."/>
        </authorList>
    </citation>
    <scope>NUCLEOTIDE SEQUENCE</scope>
</reference>
<dbReference type="AlphaFoldDB" id="A0A8D8FPC6"/>
<dbReference type="EMBL" id="HBUE01317209">
    <property type="protein sequence ID" value="CAG6586262.1"/>
    <property type="molecule type" value="Transcribed_RNA"/>
</dbReference>